<dbReference type="Proteomes" id="UP001218218">
    <property type="component" value="Unassembled WGS sequence"/>
</dbReference>
<dbReference type="EMBL" id="JARIHO010000064">
    <property type="protein sequence ID" value="KAJ7314943.1"/>
    <property type="molecule type" value="Genomic_DNA"/>
</dbReference>
<protein>
    <submittedName>
        <fullName evidence="1">Uncharacterized protein</fullName>
    </submittedName>
</protein>
<dbReference type="AlphaFoldDB" id="A0AAD7EDP6"/>
<evidence type="ECO:0000313" key="1">
    <source>
        <dbReference type="EMBL" id="KAJ7314943.1"/>
    </source>
</evidence>
<keyword evidence="2" id="KW-1185">Reference proteome</keyword>
<gene>
    <name evidence="1" type="ORF">DFH08DRAFT_894247</name>
</gene>
<sequence length="253" mass="27131">MLPKFIPFAVVVGAALSSNATPLEGRGHTVTVTQFLPAVTVFQCLPVSSSSSSSASASVSSFPLPINSITPGLTKLLRGLEELGGLVDIANSAIPVVQTVVNSLLVTAANLLKGFPGQITAQTNRVENELAKLVTKLTDVTAEIRKLNIVVTPIVRSTVSATYRNEIYNRAQAILKKLAELVTETNKLTPNINDCGSAKPNNLSTLRTVLLDLYHEISTLFPRLSDLCDTTENVQALAATYNSNFRSYPFVLF</sequence>
<organism evidence="1 2">
    <name type="scientific">Mycena albidolilacea</name>
    <dbReference type="NCBI Taxonomy" id="1033008"/>
    <lineage>
        <taxon>Eukaryota</taxon>
        <taxon>Fungi</taxon>
        <taxon>Dikarya</taxon>
        <taxon>Basidiomycota</taxon>
        <taxon>Agaricomycotina</taxon>
        <taxon>Agaricomycetes</taxon>
        <taxon>Agaricomycetidae</taxon>
        <taxon>Agaricales</taxon>
        <taxon>Marasmiineae</taxon>
        <taxon>Mycenaceae</taxon>
        <taxon>Mycena</taxon>
    </lineage>
</organism>
<comment type="caution">
    <text evidence="1">The sequence shown here is derived from an EMBL/GenBank/DDBJ whole genome shotgun (WGS) entry which is preliminary data.</text>
</comment>
<name>A0AAD7EDP6_9AGAR</name>
<proteinExistence type="predicted"/>
<accession>A0AAD7EDP6</accession>
<reference evidence="1" key="1">
    <citation type="submission" date="2023-03" db="EMBL/GenBank/DDBJ databases">
        <title>Massive genome expansion in bonnet fungi (Mycena s.s.) driven by repeated elements and novel gene families across ecological guilds.</title>
        <authorList>
            <consortium name="Lawrence Berkeley National Laboratory"/>
            <person name="Harder C.B."/>
            <person name="Miyauchi S."/>
            <person name="Viragh M."/>
            <person name="Kuo A."/>
            <person name="Thoen E."/>
            <person name="Andreopoulos B."/>
            <person name="Lu D."/>
            <person name="Skrede I."/>
            <person name="Drula E."/>
            <person name="Henrissat B."/>
            <person name="Morin E."/>
            <person name="Kohler A."/>
            <person name="Barry K."/>
            <person name="LaButti K."/>
            <person name="Morin E."/>
            <person name="Salamov A."/>
            <person name="Lipzen A."/>
            <person name="Mereny Z."/>
            <person name="Hegedus B."/>
            <person name="Baldrian P."/>
            <person name="Stursova M."/>
            <person name="Weitz H."/>
            <person name="Taylor A."/>
            <person name="Grigoriev I.V."/>
            <person name="Nagy L.G."/>
            <person name="Martin F."/>
            <person name="Kauserud H."/>
        </authorList>
    </citation>
    <scope>NUCLEOTIDE SEQUENCE</scope>
    <source>
        <strain evidence="1">CBHHK002</strain>
    </source>
</reference>
<evidence type="ECO:0000313" key="2">
    <source>
        <dbReference type="Proteomes" id="UP001218218"/>
    </source>
</evidence>